<feature type="domain" description="Core-binding (CB)" evidence="7">
    <location>
        <begin position="73"/>
        <end position="156"/>
    </location>
</feature>
<dbReference type="PROSITE" id="PS51898">
    <property type="entry name" value="TYR_RECOMBINASE"/>
    <property type="match status" value="1"/>
</dbReference>
<proteinExistence type="inferred from homology"/>
<feature type="domain" description="Tyr recombinase" evidence="6">
    <location>
        <begin position="186"/>
        <end position="393"/>
    </location>
</feature>
<dbReference type="PANTHER" id="PTHR30349:SF64">
    <property type="entry name" value="PROPHAGE INTEGRASE INTD-RELATED"/>
    <property type="match status" value="1"/>
</dbReference>
<dbReference type="InterPro" id="IPR050090">
    <property type="entry name" value="Tyrosine_recombinase_XerCD"/>
</dbReference>
<evidence type="ECO:0000313" key="8">
    <source>
        <dbReference type="EMBL" id="GGE56020.1"/>
    </source>
</evidence>
<dbReference type="InterPro" id="IPR011010">
    <property type="entry name" value="DNA_brk_join_enz"/>
</dbReference>
<dbReference type="InterPro" id="IPR044068">
    <property type="entry name" value="CB"/>
</dbReference>
<evidence type="ECO:0000256" key="2">
    <source>
        <dbReference type="ARBA" id="ARBA00022908"/>
    </source>
</evidence>
<evidence type="ECO:0000256" key="4">
    <source>
        <dbReference type="ARBA" id="ARBA00023172"/>
    </source>
</evidence>
<dbReference type="InterPro" id="IPR002104">
    <property type="entry name" value="Integrase_catalytic"/>
</dbReference>
<keyword evidence="9" id="KW-1185">Reference proteome</keyword>
<dbReference type="AlphaFoldDB" id="A0A8J2YP36"/>
<dbReference type="EMBL" id="BMIR01000032">
    <property type="protein sequence ID" value="GGE56020.1"/>
    <property type="molecule type" value="Genomic_DNA"/>
</dbReference>
<protein>
    <submittedName>
        <fullName evidence="8">Site-specific integrase</fullName>
    </submittedName>
</protein>
<organism evidence="8 9">
    <name type="scientific">Pullulanibacillus camelliae</name>
    <dbReference type="NCBI Taxonomy" id="1707096"/>
    <lineage>
        <taxon>Bacteria</taxon>
        <taxon>Bacillati</taxon>
        <taxon>Bacillota</taxon>
        <taxon>Bacilli</taxon>
        <taxon>Bacillales</taxon>
        <taxon>Sporolactobacillaceae</taxon>
        <taxon>Pullulanibacillus</taxon>
    </lineage>
</organism>
<sequence>MKGHIYKPNCKCKGKCKCNASWAYIIDIGRNPKTGKRQQKKKGGFKTKKAAEEAAAKLITELKSGLYFEESTITFEKFAYQWLSIYKNSGSVKESTIRVRNHEIKRLMDYFAKLSLKDITLKRYQDALNDLKDRGYATNTIDGAHRTGRMIFKKARELELIKKDPTEFAVVPKAIKTVEELEKANDIPNYLEKDQLKKFLRTAKEKGLDSDYPIFMLLAYTGMRIGELCALKWTDINFTEQTISITKTYYNPKNNVKKFSLLTPKTKSSVRVIDVDQSIIEILDKHRLFQKKVMLRHGDHYYDHHFVFTLIERHPGYPFYIKKVENRMERILKLAELPVELTPHSLRHTHTSLLAQAGVNLEQIMERLGHEDEKTTRLIYLHVTKDMKKEAAHKFSKLMQDL</sequence>
<dbReference type="RefSeq" id="WP_188698851.1">
    <property type="nucleotide sequence ID" value="NZ_BMIR01000032.1"/>
</dbReference>
<accession>A0A8J2YP36</accession>
<dbReference type="Gene3D" id="1.10.443.10">
    <property type="entry name" value="Intergrase catalytic core"/>
    <property type="match status" value="1"/>
</dbReference>
<evidence type="ECO:0000256" key="3">
    <source>
        <dbReference type="ARBA" id="ARBA00023125"/>
    </source>
</evidence>
<dbReference type="PROSITE" id="PS51900">
    <property type="entry name" value="CB"/>
    <property type="match status" value="1"/>
</dbReference>
<evidence type="ECO:0000256" key="1">
    <source>
        <dbReference type="ARBA" id="ARBA00008857"/>
    </source>
</evidence>
<gene>
    <name evidence="8" type="ORF">GCM10011391_38780</name>
</gene>
<comment type="similarity">
    <text evidence="1">Belongs to the 'phage' integrase family.</text>
</comment>
<evidence type="ECO:0000259" key="7">
    <source>
        <dbReference type="PROSITE" id="PS51900"/>
    </source>
</evidence>
<keyword evidence="2" id="KW-0229">DNA integration</keyword>
<dbReference type="Pfam" id="PF14659">
    <property type="entry name" value="Phage_int_SAM_3"/>
    <property type="match status" value="1"/>
</dbReference>
<evidence type="ECO:0000313" key="9">
    <source>
        <dbReference type="Proteomes" id="UP000628775"/>
    </source>
</evidence>
<evidence type="ECO:0000256" key="5">
    <source>
        <dbReference type="PROSITE-ProRule" id="PRU01248"/>
    </source>
</evidence>
<reference evidence="8" key="2">
    <citation type="submission" date="2020-09" db="EMBL/GenBank/DDBJ databases">
        <authorList>
            <person name="Sun Q."/>
            <person name="Zhou Y."/>
        </authorList>
    </citation>
    <scope>NUCLEOTIDE SEQUENCE</scope>
    <source>
        <strain evidence="8">CGMCC 1.15371</strain>
    </source>
</reference>
<dbReference type="Gene3D" id="1.10.150.130">
    <property type="match status" value="1"/>
</dbReference>
<dbReference type="Pfam" id="PF14657">
    <property type="entry name" value="Arm-DNA-bind_4"/>
    <property type="match status" value="1"/>
</dbReference>
<comment type="caution">
    <text evidence="8">The sequence shown here is derived from an EMBL/GenBank/DDBJ whole genome shotgun (WGS) entry which is preliminary data.</text>
</comment>
<dbReference type="InterPro" id="IPR010998">
    <property type="entry name" value="Integrase_recombinase_N"/>
</dbReference>
<evidence type="ECO:0000259" key="6">
    <source>
        <dbReference type="PROSITE" id="PS51898"/>
    </source>
</evidence>
<dbReference type="InterPro" id="IPR028259">
    <property type="entry name" value="AP2-like_int_N"/>
</dbReference>
<dbReference type="InterPro" id="IPR004107">
    <property type="entry name" value="Integrase_SAM-like_N"/>
</dbReference>
<dbReference type="CDD" id="cd01189">
    <property type="entry name" value="INT_ICEBs1_C_like"/>
    <property type="match status" value="1"/>
</dbReference>
<dbReference type="SUPFAM" id="SSF56349">
    <property type="entry name" value="DNA breaking-rejoining enzymes"/>
    <property type="match status" value="1"/>
</dbReference>
<dbReference type="Proteomes" id="UP000628775">
    <property type="component" value="Unassembled WGS sequence"/>
</dbReference>
<dbReference type="Pfam" id="PF00589">
    <property type="entry name" value="Phage_integrase"/>
    <property type="match status" value="1"/>
</dbReference>
<keyword evidence="4" id="KW-0233">DNA recombination</keyword>
<dbReference type="PANTHER" id="PTHR30349">
    <property type="entry name" value="PHAGE INTEGRASE-RELATED"/>
    <property type="match status" value="1"/>
</dbReference>
<dbReference type="GO" id="GO:0015074">
    <property type="term" value="P:DNA integration"/>
    <property type="evidence" value="ECO:0007669"/>
    <property type="project" value="UniProtKB-KW"/>
</dbReference>
<reference evidence="8" key="1">
    <citation type="journal article" date="2014" name="Int. J. Syst. Evol. Microbiol.">
        <title>Complete genome sequence of Corynebacterium casei LMG S-19264T (=DSM 44701T), isolated from a smear-ripened cheese.</title>
        <authorList>
            <consortium name="US DOE Joint Genome Institute (JGI-PGF)"/>
            <person name="Walter F."/>
            <person name="Albersmeier A."/>
            <person name="Kalinowski J."/>
            <person name="Ruckert C."/>
        </authorList>
    </citation>
    <scope>NUCLEOTIDE SEQUENCE</scope>
    <source>
        <strain evidence="8">CGMCC 1.15371</strain>
    </source>
</reference>
<dbReference type="GO" id="GO:0003677">
    <property type="term" value="F:DNA binding"/>
    <property type="evidence" value="ECO:0007669"/>
    <property type="project" value="UniProtKB-UniRule"/>
</dbReference>
<dbReference type="GO" id="GO:0006310">
    <property type="term" value="P:DNA recombination"/>
    <property type="evidence" value="ECO:0007669"/>
    <property type="project" value="UniProtKB-KW"/>
</dbReference>
<keyword evidence="3 5" id="KW-0238">DNA-binding</keyword>
<name>A0A8J2YP36_9BACL</name>
<dbReference type="InterPro" id="IPR013762">
    <property type="entry name" value="Integrase-like_cat_sf"/>
</dbReference>